<feature type="transmembrane region" description="Helical" evidence="8">
    <location>
        <begin position="286"/>
        <end position="307"/>
    </location>
</feature>
<gene>
    <name evidence="9" type="ORF">DB88DRAFT_87007</name>
</gene>
<feature type="transmembrane region" description="Helical" evidence="8">
    <location>
        <begin position="535"/>
        <end position="557"/>
    </location>
</feature>
<evidence type="ECO:0000256" key="8">
    <source>
        <dbReference type="SAM" id="Phobius"/>
    </source>
</evidence>
<dbReference type="Proteomes" id="UP001182556">
    <property type="component" value="Unassembled WGS sequence"/>
</dbReference>
<feature type="transmembrane region" description="Helical" evidence="8">
    <location>
        <begin position="235"/>
        <end position="253"/>
    </location>
</feature>
<feature type="transmembrane region" description="Helical" evidence="8">
    <location>
        <begin position="158"/>
        <end position="179"/>
    </location>
</feature>
<comment type="caution">
    <text evidence="9">The sequence shown here is derived from an EMBL/GenBank/DDBJ whole genome shotgun (WGS) entry which is preliminary data.</text>
</comment>
<dbReference type="PANTHER" id="PTHR42810">
    <property type="entry name" value="PURINE PERMEASE C1399.01C-RELATED"/>
    <property type="match status" value="1"/>
</dbReference>
<evidence type="ECO:0000256" key="7">
    <source>
        <dbReference type="SAM" id="MobiDB-lite"/>
    </source>
</evidence>
<comment type="similarity">
    <text evidence="2">Belongs to the nucleobase:cation symporter-2 (NCS2) (TC 2.A.40) family.</text>
</comment>
<protein>
    <submittedName>
        <fullName evidence="9">Nucleoside transporter</fullName>
    </submittedName>
</protein>
<feature type="transmembrane region" description="Helical" evidence="8">
    <location>
        <begin position="443"/>
        <end position="463"/>
    </location>
</feature>
<reference evidence="9" key="1">
    <citation type="submission" date="2023-02" db="EMBL/GenBank/DDBJ databases">
        <title>Identification and recombinant expression of a fungal hydrolase from Papiliotrema laurentii that hydrolyzes apple cutin and clears colloidal polyester polyurethane.</title>
        <authorList>
            <consortium name="DOE Joint Genome Institute"/>
            <person name="Roman V.A."/>
            <person name="Bojanowski C."/>
            <person name="Crable B.R."/>
            <person name="Wagner D.N."/>
            <person name="Hung C.S."/>
            <person name="Nadeau L.J."/>
            <person name="Schratz L."/>
            <person name="Haridas S."/>
            <person name="Pangilinan J."/>
            <person name="Lipzen A."/>
            <person name="Na H."/>
            <person name="Yan M."/>
            <person name="Ng V."/>
            <person name="Grigoriev I.V."/>
            <person name="Spatafora J.W."/>
            <person name="Barlow D."/>
            <person name="Biffinger J."/>
            <person name="Kelley-Loughnane N."/>
            <person name="Varaljay V.A."/>
            <person name="Crookes-Goodson W.J."/>
        </authorList>
    </citation>
    <scope>NUCLEOTIDE SEQUENCE</scope>
    <source>
        <strain evidence="9">5307AH</strain>
    </source>
</reference>
<keyword evidence="6 8" id="KW-0472">Membrane</keyword>
<keyword evidence="10" id="KW-1185">Reference proteome</keyword>
<feature type="transmembrane region" description="Helical" evidence="8">
    <location>
        <begin position="314"/>
        <end position="334"/>
    </location>
</feature>
<feature type="transmembrane region" description="Helical" evidence="8">
    <location>
        <begin position="89"/>
        <end position="110"/>
    </location>
</feature>
<evidence type="ECO:0000256" key="3">
    <source>
        <dbReference type="ARBA" id="ARBA00022448"/>
    </source>
</evidence>
<feature type="transmembrane region" description="Helical" evidence="8">
    <location>
        <begin position="500"/>
        <end position="523"/>
    </location>
</feature>
<feature type="transmembrane region" description="Helical" evidence="8">
    <location>
        <begin position="354"/>
        <end position="373"/>
    </location>
</feature>
<feature type="transmembrane region" description="Helical" evidence="8">
    <location>
        <begin position="207"/>
        <end position="228"/>
    </location>
</feature>
<dbReference type="GO" id="GO:0042907">
    <property type="term" value="F:xanthine transmembrane transporter activity"/>
    <property type="evidence" value="ECO:0007669"/>
    <property type="project" value="TreeGrafter"/>
</dbReference>
<keyword evidence="5 8" id="KW-1133">Transmembrane helix</keyword>
<dbReference type="PANTHER" id="PTHR42810:SF2">
    <property type="entry name" value="PURINE PERMEASE C1399.01C-RELATED"/>
    <property type="match status" value="1"/>
</dbReference>
<sequence>MSKLEAEESFDKVIPSLAEVYVHTADATPSQDLGHVPETRFSARRFARSLRSKDAWFGDYDYAALFVPNIPFIVKQKRELPFYGVDDKLPYLLIFILGLQHALAMVGGLVTPPILLAGPAGANLGTESQLYLVSACLIWCGVGTAIQVSRLKLLKTKYYIGTGLISVVGTSFAFTNVALSYLGQSYSNGTCQYAADGKTKLPCPAEFGAILGTSVLTGIWAIGLAFVPPRIIRKLFPPLITGTMLVFIGAALVKSGVTNWVGGSGACASDHTLKCMSGSNPQYWGSAQYIGLGFSCFITIIFCEIFGSAFMKSASVFIGLIVGLIIAAATGYFNGSVISNAPAGNFIWLKTWPLAIRGQLVLPMIAAWTIIVAETIGNVTASADVSGMAIEGEAFMSRVQGGMLADSITATLAGLATVPPLTTFSQNSGVIALTRNASRASGYMCAAILFLMGIIGKFGAIFVAAPPAVIGGFTTFLFGAVAVSGIRVLAYAKWTRRDRFIATCAFALGLASLCVPTWFNYIFTYKGDNSGLKGLIEAVILIVEEPYLISALLAVFLNATLADEEESTGEEKVKDWNRPTPLANGTVEERV</sequence>
<keyword evidence="3" id="KW-0813">Transport</keyword>
<evidence type="ECO:0000256" key="4">
    <source>
        <dbReference type="ARBA" id="ARBA00022692"/>
    </source>
</evidence>
<dbReference type="NCBIfam" id="TIGR00801">
    <property type="entry name" value="ncs2"/>
    <property type="match status" value="1"/>
</dbReference>
<dbReference type="Pfam" id="PF00860">
    <property type="entry name" value="Xan_ur_permease"/>
    <property type="match status" value="1"/>
</dbReference>
<feature type="transmembrane region" description="Helical" evidence="8">
    <location>
        <begin position="469"/>
        <end position="488"/>
    </location>
</feature>
<evidence type="ECO:0000313" key="10">
    <source>
        <dbReference type="Proteomes" id="UP001182556"/>
    </source>
</evidence>
<feature type="transmembrane region" description="Helical" evidence="8">
    <location>
        <begin position="130"/>
        <end position="146"/>
    </location>
</feature>
<dbReference type="GO" id="GO:0005886">
    <property type="term" value="C:plasma membrane"/>
    <property type="evidence" value="ECO:0007669"/>
    <property type="project" value="TreeGrafter"/>
</dbReference>
<organism evidence="9 10">
    <name type="scientific">Papiliotrema laurentii</name>
    <name type="common">Cryptococcus laurentii</name>
    <dbReference type="NCBI Taxonomy" id="5418"/>
    <lineage>
        <taxon>Eukaryota</taxon>
        <taxon>Fungi</taxon>
        <taxon>Dikarya</taxon>
        <taxon>Basidiomycota</taxon>
        <taxon>Agaricomycotina</taxon>
        <taxon>Tremellomycetes</taxon>
        <taxon>Tremellales</taxon>
        <taxon>Rhynchogastremaceae</taxon>
        <taxon>Papiliotrema</taxon>
    </lineage>
</organism>
<evidence type="ECO:0000256" key="1">
    <source>
        <dbReference type="ARBA" id="ARBA00004141"/>
    </source>
</evidence>
<keyword evidence="4 8" id="KW-0812">Transmembrane</keyword>
<evidence type="ECO:0000256" key="2">
    <source>
        <dbReference type="ARBA" id="ARBA00008821"/>
    </source>
</evidence>
<feature type="region of interest" description="Disordered" evidence="7">
    <location>
        <begin position="568"/>
        <end position="591"/>
    </location>
</feature>
<dbReference type="InterPro" id="IPR006043">
    <property type="entry name" value="NCS2"/>
</dbReference>
<accession>A0AAD9FLU0</accession>
<dbReference type="InterPro" id="IPR006042">
    <property type="entry name" value="Xan_ur_permease"/>
</dbReference>
<comment type="subcellular location">
    <subcellularLocation>
        <location evidence="1">Membrane</location>
        <topology evidence="1">Multi-pass membrane protein</topology>
    </subcellularLocation>
</comment>
<evidence type="ECO:0000256" key="5">
    <source>
        <dbReference type="ARBA" id="ARBA00022989"/>
    </source>
</evidence>
<dbReference type="GO" id="GO:0000324">
    <property type="term" value="C:fungal-type vacuole"/>
    <property type="evidence" value="ECO:0007669"/>
    <property type="project" value="TreeGrafter"/>
</dbReference>
<dbReference type="AlphaFoldDB" id="A0AAD9FLU0"/>
<evidence type="ECO:0000256" key="6">
    <source>
        <dbReference type="ARBA" id="ARBA00023136"/>
    </source>
</evidence>
<name>A0AAD9FLU0_PAPLA</name>
<proteinExistence type="inferred from homology"/>
<dbReference type="EMBL" id="JAODAN010000011">
    <property type="protein sequence ID" value="KAK1921104.1"/>
    <property type="molecule type" value="Genomic_DNA"/>
</dbReference>
<evidence type="ECO:0000313" key="9">
    <source>
        <dbReference type="EMBL" id="KAK1921104.1"/>
    </source>
</evidence>